<evidence type="ECO:0000313" key="2">
    <source>
        <dbReference type="Proteomes" id="UP000226191"/>
    </source>
</evidence>
<protein>
    <submittedName>
        <fullName evidence="1">Triacylglycerol lipase</fullName>
    </submittedName>
</protein>
<dbReference type="AlphaFoldDB" id="A0A2B7JN80"/>
<dbReference type="GeneID" id="92857750"/>
<gene>
    <name evidence="1" type="ORF">B1B09_10750</name>
</gene>
<dbReference type="Pfam" id="PF00561">
    <property type="entry name" value="Abhydrolase_1"/>
    <property type="match status" value="1"/>
</dbReference>
<dbReference type="InterPro" id="IPR000073">
    <property type="entry name" value="AB_hydrolase_1"/>
</dbReference>
<dbReference type="Gene3D" id="3.40.50.1820">
    <property type="entry name" value="alpha/beta hydrolase"/>
    <property type="match status" value="1"/>
</dbReference>
<dbReference type="SUPFAM" id="SSF53474">
    <property type="entry name" value="alpha/beta-Hydrolases"/>
    <property type="match status" value="1"/>
</dbReference>
<dbReference type="SMR" id="A0A2B7JN80"/>
<dbReference type="InterPro" id="IPR029058">
    <property type="entry name" value="AB_hydrolase_fold"/>
</dbReference>
<name>A0A2B7JN80_CUTAC</name>
<accession>A0A2B7JN80</accession>
<comment type="caution">
    <text evidence="1">The sequence shown here is derived from an EMBL/GenBank/DDBJ whole genome shotgun (WGS) entry which is preliminary data.</text>
</comment>
<sequence>MKRSKRIAAALTSLTTIVATAFATISAAPAHAADSDTSVPPEITMPGSPDGIPSAGNGPIKLFTYPASVYALAHPGTNPQGANNFSCKPREGQNPVVLLPGTNSDAYASWSMYAPKLTKLGYCVFSPNFNGLKLLPNFAYTGDIRVSAKAVSGFVDRVLTATGSKKVDLIGWSQGGGPLPNYYITKLGGDKKVSKLIALAPSNHGVGPRAVSRFVNESISEAKHKKIEATFAKAHIASYEQQLGFSNFNKELYGNGPVTRPGVKYTVIEGRYDDAVVPFTNAFLNEPGVKNILVQDTCRNDHASHVNFTYDVNVYQMAVNALDPDHAQPVTCVFQPFIG</sequence>
<dbReference type="RefSeq" id="WP_002519630.1">
    <property type="nucleotide sequence ID" value="NZ_AP019664.1"/>
</dbReference>
<dbReference type="GO" id="GO:0003824">
    <property type="term" value="F:catalytic activity"/>
    <property type="evidence" value="ECO:0007669"/>
    <property type="project" value="UniProtKB-ARBA"/>
</dbReference>
<reference evidence="1 2" key="1">
    <citation type="submission" date="2017-02" db="EMBL/GenBank/DDBJ databases">
        <title>Prevalence of linear plasmids in Cutibacterium acnes isolates obtained from cancerous prostatic tissue.</title>
        <authorList>
            <person name="Davidsson S."/>
            <person name="Bruggemann H."/>
        </authorList>
    </citation>
    <scope>NUCLEOTIDE SEQUENCE [LARGE SCALE GENOMIC DNA]</scope>
    <source>
        <strain evidence="1 2">11-78</strain>
    </source>
</reference>
<organism evidence="1 2">
    <name type="scientific">Cutibacterium acnes</name>
    <name type="common">Propionibacterium acnes</name>
    <dbReference type="NCBI Taxonomy" id="1747"/>
    <lineage>
        <taxon>Bacteria</taxon>
        <taxon>Bacillati</taxon>
        <taxon>Actinomycetota</taxon>
        <taxon>Actinomycetes</taxon>
        <taxon>Propionibacteriales</taxon>
        <taxon>Propionibacteriaceae</taxon>
        <taxon>Cutibacterium</taxon>
    </lineage>
</organism>
<evidence type="ECO:0000313" key="1">
    <source>
        <dbReference type="EMBL" id="PGF32573.1"/>
    </source>
</evidence>
<dbReference type="OrthoDB" id="8871309at2"/>
<proteinExistence type="predicted"/>
<dbReference type="Proteomes" id="UP000226191">
    <property type="component" value="Unassembled WGS sequence"/>
</dbReference>
<dbReference type="EMBL" id="MVCE01000005">
    <property type="protein sequence ID" value="PGF32573.1"/>
    <property type="molecule type" value="Genomic_DNA"/>
</dbReference>